<evidence type="ECO:0000313" key="1">
    <source>
        <dbReference type="EMBL" id="KYM88876.1"/>
    </source>
</evidence>
<dbReference type="AlphaFoldDB" id="A0A195BQM8"/>
<reference evidence="1 2" key="1">
    <citation type="submission" date="2015-09" db="EMBL/GenBank/DDBJ databases">
        <title>Atta colombica WGS genome.</title>
        <authorList>
            <person name="Nygaard S."/>
            <person name="Hu H."/>
            <person name="Boomsma J."/>
            <person name="Zhang G."/>
        </authorList>
    </citation>
    <scope>NUCLEOTIDE SEQUENCE [LARGE SCALE GENOMIC DNA]</scope>
    <source>
        <strain evidence="1">Treedump-2</strain>
        <tissue evidence="1">Whole body</tissue>
    </source>
</reference>
<dbReference type="Proteomes" id="UP000078540">
    <property type="component" value="Unassembled WGS sequence"/>
</dbReference>
<name>A0A195BQM8_9HYME</name>
<evidence type="ECO:0000313" key="2">
    <source>
        <dbReference type="Proteomes" id="UP000078540"/>
    </source>
</evidence>
<sequence>MVNYTGRAPRRLYRHVGLNLYDQPLSRGRISSAIGALFPPILLSKRLLLPKLLVDVSLCGACIASWRHVPAARFSRVDGYRFGAVDVVRPREWSDGRLQSVKRVGGLRTTKLDKAKPTARFAAHPQRGHKIRHSKQILL</sequence>
<organism evidence="1 2">
    <name type="scientific">Atta colombica</name>
    <dbReference type="NCBI Taxonomy" id="520822"/>
    <lineage>
        <taxon>Eukaryota</taxon>
        <taxon>Metazoa</taxon>
        <taxon>Ecdysozoa</taxon>
        <taxon>Arthropoda</taxon>
        <taxon>Hexapoda</taxon>
        <taxon>Insecta</taxon>
        <taxon>Pterygota</taxon>
        <taxon>Neoptera</taxon>
        <taxon>Endopterygota</taxon>
        <taxon>Hymenoptera</taxon>
        <taxon>Apocrita</taxon>
        <taxon>Aculeata</taxon>
        <taxon>Formicoidea</taxon>
        <taxon>Formicidae</taxon>
        <taxon>Myrmicinae</taxon>
        <taxon>Atta</taxon>
    </lineage>
</organism>
<proteinExistence type="predicted"/>
<keyword evidence="2" id="KW-1185">Reference proteome</keyword>
<accession>A0A195BQM8</accession>
<dbReference type="EMBL" id="KQ976423">
    <property type="protein sequence ID" value="KYM88876.1"/>
    <property type="molecule type" value="Genomic_DNA"/>
</dbReference>
<gene>
    <name evidence="1" type="ORF">ALC53_02642</name>
</gene>
<protein>
    <submittedName>
        <fullName evidence="1">Uncharacterized protein</fullName>
    </submittedName>
</protein>